<reference evidence="1 2" key="1">
    <citation type="submission" date="2023-11" db="EMBL/GenBank/DDBJ databases">
        <title>Halocaridina rubra genome assembly.</title>
        <authorList>
            <person name="Smith C."/>
        </authorList>
    </citation>
    <scope>NUCLEOTIDE SEQUENCE [LARGE SCALE GENOMIC DNA]</scope>
    <source>
        <strain evidence="1">EP-1</strain>
        <tissue evidence="1">Whole</tissue>
    </source>
</reference>
<keyword evidence="2" id="KW-1185">Reference proteome</keyword>
<dbReference type="EMBL" id="JAXCGZ010019932">
    <property type="protein sequence ID" value="KAK7065759.1"/>
    <property type="molecule type" value="Genomic_DNA"/>
</dbReference>
<evidence type="ECO:0000313" key="1">
    <source>
        <dbReference type="EMBL" id="KAK7065759.1"/>
    </source>
</evidence>
<organism evidence="1 2">
    <name type="scientific">Halocaridina rubra</name>
    <name type="common">Hawaiian red shrimp</name>
    <dbReference type="NCBI Taxonomy" id="373956"/>
    <lineage>
        <taxon>Eukaryota</taxon>
        <taxon>Metazoa</taxon>
        <taxon>Ecdysozoa</taxon>
        <taxon>Arthropoda</taxon>
        <taxon>Crustacea</taxon>
        <taxon>Multicrustacea</taxon>
        <taxon>Malacostraca</taxon>
        <taxon>Eumalacostraca</taxon>
        <taxon>Eucarida</taxon>
        <taxon>Decapoda</taxon>
        <taxon>Pleocyemata</taxon>
        <taxon>Caridea</taxon>
        <taxon>Atyoidea</taxon>
        <taxon>Atyidae</taxon>
        <taxon>Halocaridina</taxon>
    </lineage>
</organism>
<dbReference type="Proteomes" id="UP001381693">
    <property type="component" value="Unassembled WGS sequence"/>
</dbReference>
<accession>A0AAN8WQW2</accession>
<proteinExistence type="predicted"/>
<name>A0AAN8WQW2_HALRR</name>
<comment type="caution">
    <text evidence="1">The sequence shown here is derived from an EMBL/GenBank/DDBJ whole genome shotgun (WGS) entry which is preliminary data.</text>
</comment>
<gene>
    <name evidence="1" type="ORF">SK128_021916</name>
</gene>
<protein>
    <submittedName>
        <fullName evidence="1">Uncharacterized protein</fullName>
    </submittedName>
</protein>
<dbReference type="AlphaFoldDB" id="A0AAN8WQW2"/>
<sequence>MPTSTPTILGYSLDMSCYPFTSDKSQHFAFVFLFMLSSCPGPMRALILPDISHRYGWVEDGREMRNEEDGDRTEYSEKPRWGFMGGCG</sequence>
<evidence type="ECO:0000313" key="2">
    <source>
        <dbReference type="Proteomes" id="UP001381693"/>
    </source>
</evidence>